<feature type="compositionally biased region" description="Polar residues" evidence="1">
    <location>
        <begin position="177"/>
        <end position="191"/>
    </location>
</feature>
<protein>
    <submittedName>
        <fullName evidence="3">Uncharacterized protein</fullName>
    </submittedName>
</protein>
<feature type="region of interest" description="Disordered" evidence="1">
    <location>
        <begin position="151"/>
        <end position="251"/>
    </location>
</feature>
<feature type="transmembrane region" description="Helical" evidence="2">
    <location>
        <begin position="639"/>
        <end position="660"/>
    </location>
</feature>
<feature type="compositionally biased region" description="Low complexity" evidence="1">
    <location>
        <begin position="533"/>
        <end position="552"/>
    </location>
</feature>
<evidence type="ECO:0000313" key="3">
    <source>
        <dbReference type="EMBL" id="THW35791.1"/>
    </source>
</evidence>
<feature type="compositionally biased region" description="Polar residues" evidence="1">
    <location>
        <begin position="514"/>
        <end position="526"/>
    </location>
</feature>
<evidence type="ECO:0000313" key="4">
    <source>
        <dbReference type="Proteomes" id="UP000310687"/>
    </source>
</evidence>
<dbReference type="AlphaFoldDB" id="A0A4S8XBY6"/>
<feature type="compositionally biased region" description="Basic and acidic residues" evidence="1">
    <location>
        <begin position="167"/>
        <end position="176"/>
    </location>
</feature>
<dbReference type="EMBL" id="QZAL01000150">
    <property type="protein sequence ID" value="THW35791.1"/>
    <property type="molecule type" value="Genomic_DNA"/>
</dbReference>
<comment type="caution">
    <text evidence="3">The sequence shown here is derived from an EMBL/GenBank/DDBJ whole genome shotgun (WGS) entry which is preliminary data.</text>
</comment>
<name>A0A4S8XBY6_AURPU</name>
<evidence type="ECO:0000256" key="1">
    <source>
        <dbReference type="SAM" id="MobiDB-lite"/>
    </source>
</evidence>
<feature type="transmembrane region" description="Helical" evidence="2">
    <location>
        <begin position="672"/>
        <end position="689"/>
    </location>
</feature>
<feature type="region of interest" description="Disordered" evidence="1">
    <location>
        <begin position="385"/>
        <end position="622"/>
    </location>
</feature>
<feature type="compositionally biased region" description="Polar residues" evidence="1">
    <location>
        <begin position="473"/>
        <end position="484"/>
    </location>
</feature>
<feature type="compositionally biased region" description="Basic and acidic residues" evidence="1">
    <location>
        <begin position="193"/>
        <end position="227"/>
    </location>
</feature>
<keyword evidence="2" id="KW-1133">Transmembrane helix</keyword>
<keyword evidence="2" id="KW-0472">Membrane</keyword>
<feature type="compositionally biased region" description="Low complexity" evidence="1">
    <location>
        <begin position="442"/>
        <end position="457"/>
    </location>
</feature>
<dbReference type="Proteomes" id="UP000310687">
    <property type="component" value="Unassembled WGS sequence"/>
</dbReference>
<proteinExistence type="predicted"/>
<keyword evidence="2" id="KW-0812">Transmembrane</keyword>
<feature type="compositionally biased region" description="Polar residues" evidence="1">
    <location>
        <begin position="491"/>
        <end position="502"/>
    </location>
</feature>
<evidence type="ECO:0000256" key="2">
    <source>
        <dbReference type="SAM" id="Phobius"/>
    </source>
</evidence>
<feature type="compositionally biased region" description="Low complexity" evidence="1">
    <location>
        <begin position="387"/>
        <end position="405"/>
    </location>
</feature>
<sequence>MPSLKQLTCSIELGSTHTKITEYGNDYGDGHVTSYVAVPAEEVNFSIHLTSSGYIAPGLAMFVYMDGHYQCNRNRRGLVVPGEKVKPEQFEIDLRVRQKESKQPDGSFLGRDWSFHGLNLVSADTVEETSDAFLENLGTIEVIVLRCKDAPQPPVNVPASRASTVEESIRSSRENTSKPTSRPASKQSSKQCSRHEQKEPSVKAKAPSKEPSAKEKIPSKVPSKVESKTAPNPPTAKTESEIGGFFGLFDGASDDPSIQPKPYWSDWNKRPVNNGPHPSRRDLMYIAPEDPLPSVPKAVARSKHVEHQVKTGKGAQYLHLCARPEYLDSMQKPYAVFTFKYRSKRVIEKKFKIAIKEEGEHLKAKLADMSKDELAEELYRLRKQMASKESSSSKKTSTPDKVPTTAKPTSHKAASAQPEATSKDLPPPQGNTWEMSADKTPAKAPSKVASKAPTAPAMSWDATPQADWGTAPAPQQSWDTTTPQADWGSAPTPQQSWDTTTPAPAKSASKHPSKTPSKTLSKTPSQKTKEAPGSFPASSHSQSQAAAGASSHHASHKSKPATKAPTTRSNREADNAAAAGNDWDQAPAAAAGDWGQTNADPSGWDAAPAGKGGDAAWGGTPADAKADKGASFTWGNARIVITIIGVIAAVAFAVIAYHWIKSYVLKAIGLYLLLRAWIVAPFTWSYSAMLKIADLNWLFAPLAWIKEMLLELVEKVAGIEMSKPRFLEGEFWKMDVQRPDWMGWPEWPEWFKWLKWPEWSGLEVRVPEIPEIVKDGFSVLIGWLRFMWSLMRPDGVQTVEDVVEDI</sequence>
<organism evidence="3 4">
    <name type="scientific">Aureobasidium pullulans</name>
    <name type="common">Black yeast</name>
    <name type="synonym">Pullularia pullulans</name>
    <dbReference type="NCBI Taxonomy" id="5580"/>
    <lineage>
        <taxon>Eukaryota</taxon>
        <taxon>Fungi</taxon>
        <taxon>Dikarya</taxon>
        <taxon>Ascomycota</taxon>
        <taxon>Pezizomycotina</taxon>
        <taxon>Dothideomycetes</taxon>
        <taxon>Dothideomycetidae</taxon>
        <taxon>Dothideales</taxon>
        <taxon>Saccotheciaceae</taxon>
        <taxon>Aureobasidium</taxon>
    </lineage>
</organism>
<reference evidence="3 4" key="1">
    <citation type="submission" date="2018-10" db="EMBL/GenBank/DDBJ databases">
        <title>Fifty Aureobasidium pullulans genomes reveal a recombining polyextremotolerant generalist.</title>
        <authorList>
            <person name="Gostincar C."/>
            <person name="Turk M."/>
            <person name="Zajc J."/>
            <person name="Gunde-Cimerman N."/>
        </authorList>
    </citation>
    <scope>NUCLEOTIDE SEQUENCE [LARGE SCALE GENOMIC DNA]</scope>
    <source>
        <strain evidence="3 4">EXF-11013</strain>
    </source>
</reference>
<gene>
    <name evidence="3" type="ORF">D6D22_07968</name>
</gene>
<feature type="compositionally biased region" description="Low complexity" evidence="1">
    <location>
        <begin position="575"/>
        <end position="596"/>
    </location>
</feature>
<accession>A0A4S8XBY6</accession>